<organism evidence="3 4">
    <name type="scientific">Sphingobacterium arenae</name>
    <dbReference type="NCBI Taxonomy" id="1280598"/>
    <lineage>
        <taxon>Bacteria</taxon>
        <taxon>Pseudomonadati</taxon>
        <taxon>Bacteroidota</taxon>
        <taxon>Sphingobacteriia</taxon>
        <taxon>Sphingobacteriales</taxon>
        <taxon>Sphingobacteriaceae</taxon>
        <taxon>Sphingobacterium</taxon>
    </lineage>
</organism>
<dbReference type="Proteomes" id="UP000606494">
    <property type="component" value="Unassembled WGS sequence"/>
</dbReference>
<proteinExistence type="predicted"/>
<comment type="caution">
    <text evidence="3">The sequence shown here is derived from an EMBL/GenBank/DDBJ whole genome shotgun (WGS) entry which is preliminary data.</text>
</comment>
<dbReference type="EMBL" id="JACNYK010000004">
    <property type="protein sequence ID" value="MBD1426907.1"/>
    <property type="molecule type" value="Genomic_DNA"/>
</dbReference>
<feature type="domain" description="Lipid/polyisoprenoid-binding YceI-like" evidence="2">
    <location>
        <begin position="22"/>
        <end position="189"/>
    </location>
</feature>
<dbReference type="RefSeq" id="WP_190310057.1">
    <property type="nucleotide sequence ID" value="NZ_JACNYK010000004.1"/>
</dbReference>
<dbReference type="SMART" id="SM00867">
    <property type="entry name" value="YceI"/>
    <property type="match status" value="1"/>
</dbReference>
<keyword evidence="4" id="KW-1185">Reference proteome</keyword>
<reference evidence="3 4" key="1">
    <citation type="submission" date="2020-08" db="EMBL/GenBank/DDBJ databases">
        <title>Sphingobacterium sp. DN00404 isolated from aquaculture water.</title>
        <authorList>
            <person name="Zhang M."/>
        </authorList>
    </citation>
    <scope>NUCLEOTIDE SEQUENCE [LARGE SCALE GENOMIC DNA]</scope>
    <source>
        <strain evidence="3 4">KCTC 32294</strain>
    </source>
</reference>
<dbReference type="PANTHER" id="PTHR34406">
    <property type="entry name" value="PROTEIN YCEI"/>
    <property type="match status" value="1"/>
</dbReference>
<name>A0ABR7Y6J2_9SPHI</name>
<feature type="chain" id="PRO_5046657587" evidence="1">
    <location>
        <begin position="20"/>
        <end position="193"/>
    </location>
</feature>
<evidence type="ECO:0000313" key="4">
    <source>
        <dbReference type="Proteomes" id="UP000606494"/>
    </source>
</evidence>
<dbReference type="Pfam" id="PF04264">
    <property type="entry name" value="YceI"/>
    <property type="match status" value="1"/>
</dbReference>
<evidence type="ECO:0000256" key="1">
    <source>
        <dbReference type="SAM" id="SignalP"/>
    </source>
</evidence>
<sequence length="193" mass="21131">MKKLMLFFSFLFVSIGLFAQTTWTADPYHSKLGFTVTHLGIADVPGHFNAYDVSIVSAKEDFSDARIQLTVQTNSIDTRVKPRDNHLKSADFFDVEKHPTMTFKSTSIKKAGKDTYNLQGNLTLLGVTKPVSLTLKHRGTTKNPNADGAPVAGIQITGQIKRSDFGLGAGFPAPMISDEVQIKADGEFGHKKD</sequence>
<gene>
    <name evidence="3" type="ORF">H8B17_15090</name>
</gene>
<dbReference type="PANTHER" id="PTHR34406:SF1">
    <property type="entry name" value="PROTEIN YCEI"/>
    <property type="match status" value="1"/>
</dbReference>
<dbReference type="SUPFAM" id="SSF101874">
    <property type="entry name" value="YceI-like"/>
    <property type="match status" value="1"/>
</dbReference>
<protein>
    <submittedName>
        <fullName evidence="3">YceI family protein</fullName>
    </submittedName>
</protein>
<dbReference type="InterPro" id="IPR036761">
    <property type="entry name" value="TTHA0802/YceI-like_sf"/>
</dbReference>
<dbReference type="Gene3D" id="2.40.128.110">
    <property type="entry name" value="Lipid/polyisoprenoid-binding, YceI-like"/>
    <property type="match status" value="1"/>
</dbReference>
<accession>A0ABR7Y6J2</accession>
<dbReference type="InterPro" id="IPR007372">
    <property type="entry name" value="Lipid/polyisoprenoid-bd_YceI"/>
</dbReference>
<evidence type="ECO:0000259" key="2">
    <source>
        <dbReference type="SMART" id="SM00867"/>
    </source>
</evidence>
<feature type="signal peptide" evidence="1">
    <location>
        <begin position="1"/>
        <end position="19"/>
    </location>
</feature>
<keyword evidence="1" id="KW-0732">Signal</keyword>
<evidence type="ECO:0000313" key="3">
    <source>
        <dbReference type="EMBL" id="MBD1426907.1"/>
    </source>
</evidence>